<dbReference type="Pfam" id="PF14832">
    <property type="entry name" value="Tautomerase_3"/>
    <property type="match status" value="1"/>
</dbReference>
<dbReference type="Gene3D" id="3.30.429.10">
    <property type="entry name" value="Macrophage Migration Inhibitory Factor"/>
    <property type="match status" value="1"/>
</dbReference>
<gene>
    <name evidence="3" type="ORF">GOMPHAMPRED_005025</name>
</gene>
<sequence length="142" mass="16413">MPLWRIYHPERFFSGDEQTQLASSITELYTNFLPAFYVDVLFIPLAHTNIYIGGKPRNNFVRFAGEHIARKFDGDKARMTAMVKRFNLAVTPLMKAKDADWEVHIAETPFELWSINGMQPPPPGSEQEESWRAHGRPVEYQS</sequence>
<comment type="caution">
    <text evidence="3">The sequence shown here is derived from an EMBL/GenBank/DDBJ whole genome shotgun (WGS) entry which is preliminary data.</text>
</comment>
<dbReference type="Proteomes" id="UP000664169">
    <property type="component" value="Unassembled WGS sequence"/>
</dbReference>
<proteinExistence type="predicted"/>
<protein>
    <recommendedName>
        <fullName evidence="2">Tautomerase cis-CaaD-like domain-containing protein</fullName>
    </recommendedName>
</protein>
<evidence type="ECO:0000313" key="3">
    <source>
        <dbReference type="EMBL" id="CAF9907129.1"/>
    </source>
</evidence>
<dbReference type="AlphaFoldDB" id="A0A8H3EID2"/>
<dbReference type="InterPro" id="IPR014347">
    <property type="entry name" value="Tautomerase/MIF_sf"/>
</dbReference>
<evidence type="ECO:0000256" key="1">
    <source>
        <dbReference type="SAM" id="MobiDB-lite"/>
    </source>
</evidence>
<dbReference type="OrthoDB" id="2129288at2759"/>
<keyword evidence="4" id="KW-1185">Reference proteome</keyword>
<reference evidence="3" key="1">
    <citation type="submission" date="2021-03" db="EMBL/GenBank/DDBJ databases">
        <authorList>
            <person name="Tagirdzhanova G."/>
        </authorList>
    </citation>
    <scope>NUCLEOTIDE SEQUENCE</scope>
</reference>
<evidence type="ECO:0000313" key="4">
    <source>
        <dbReference type="Proteomes" id="UP000664169"/>
    </source>
</evidence>
<dbReference type="InterPro" id="IPR028116">
    <property type="entry name" value="Cis-CaaD-like"/>
</dbReference>
<feature type="domain" description="Tautomerase cis-CaaD-like" evidence="2">
    <location>
        <begin position="1"/>
        <end position="134"/>
    </location>
</feature>
<dbReference type="EMBL" id="CAJPDQ010000003">
    <property type="protein sequence ID" value="CAF9907129.1"/>
    <property type="molecule type" value="Genomic_DNA"/>
</dbReference>
<accession>A0A8H3EID2</accession>
<evidence type="ECO:0000259" key="2">
    <source>
        <dbReference type="Pfam" id="PF14832"/>
    </source>
</evidence>
<organism evidence="3 4">
    <name type="scientific">Gomphillus americanus</name>
    <dbReference type="NCBI Taxonomy" id="1940652"/>
    <lineage>
        <taxon>Eukaryota</taxon>
        <taxon>Fungi</taxon>
        <taxon>Dikarya</taxon>
        <taxon>Ascomycota</taxon>
        <taxon>Pezizomycotina</taxon>
        <taxon>Lecanoromycetes</taxon>
        <taxon>OSLEUM clade</taxon>
        <taxon>Ostropomycetidae</taxon>
        <taxon>Ostropales</taxon>
        <taxon>Graphidaceae</taxon>
        <taxon>Gomphilloideae</taxon>
        <taxon>Gomphillus</taxon>
    </lineage>
</organism>
<name>A0A8H3EID2_9LECA</name>
<feature type="region of interest" description="Disordered" evidence="1">
    <location>
        <begin position="116"/>
        <end position="142"/>
    </location>
</feature>